<dbReference type="AlphaFoldDB" id="A0A1H0CP43"/>
<dbReference type="GO" id="GO:0006935">
    <property type="term" value="P:chemotaxis"/>
    <property type="evidence" value="ECO:0007669"/>
    <property type="project" value="InterPro"/>
</dbReference>
<evidence type="ECO:0000256" key="4">
    <source>
        <dbReference type="SAM" id="Phobius"/>
    </source>
</evidence>
<feature type="domain" description="Methyl-accepting transducer" evidence="5">
    <location>
        <begin position="304"/>
        <end position="540"/>
    </location>
</feature>
<evidence type="ECO:0000259" key="5">
    <source>
        <dbReference type="PROSITE" id="PS50111"/>
    </source>
</evidence>
<proteinExistence type="inferred from homology"/>
<evidence type="ECO:0000259" key="6">
    <source>
        <dbReference type="PROSITE" id="PS50885"/>
    </source>
</evidence>
<dbReference type="STRING" id="582672.SAMN05216360_109232"/>
<evidence type="ECO:0000313" key="8">
    <source>
        <dbReference type="Proteomes" id="UP000198704"/>
    </source>
</evidence>
<feature type="domain" description="HAMP" evidence="6">
    <location>
        <begin position="210"/>
        <end position="263"/>
    </location>
</feature>
<dbReference type="Gene3D" id="6.10.340.10">
    <property type="match status" value="1"/>
</dbReference>
<protein>
    <submittedName>
        <fullName evidence="7">Methyl-accepting chemotaxis protein</fullName>
    </submittedName>
</protein>
<dbReference type="InterPro" id="IPR024478">
    <property type="entry name" value="HlyB_4HB_MCP"/>
</dbReference>
<reference evidence="8" key="1">
    <citation type="submission" date="2016-10" db="EMBL/GenBank/DDBJ databases">
        <authorList>
            <person name="Varghese N."/>
            <person name="Submissions S."/>
        </authorList>
    </citation>
    <scope>NUCLEOTIDE SEQUENCE [LARGE SCALE GENOMIC DNA]</scope>
    <source>
        <strain evidence="8">BL47</strain>
    </source>
</reference>
<feature type="transmembrane region" description="Helical" evidence="4">
    <location>
        <begin position="186"/>
        <end position="209"/>
    </location>
</feature>
<keyword evidence="4" id="KW-0472">Membrane</keyword>
<dbReference type="SUPFAM" id="SSF58104">
    <property type="entry name" value="Methyl-accepting chemotaxis protein (MCP) signaling domain"/>
    <property type="match status" value="1"/>
</dbReference>
<sequence>MNSLRGVTFKLAVPSLIGFLLLIATTYENLSQIASVATSASEIRDTWMRKDAELSALQFTVLRYHTTTIRKVVATEDRENRDLDQEFVEMDAAIPEAFRRYRTLIGSPREATLWNTFETRWQGYLTARGVIIAALKRGDRDAARDAIAPARQPLVDTFGALADLARVNAEGTKLSTERAEAAYRTAWTVSIGLLLAGLLVTGAGLWVVWRMVARPIRSLAGVMGRLAADDLTATVSGTGRRDEIGAMAASVQIFKDGLIRARALEAEAVQARTGAEAQRRAGMRQIADAFENAVGGIIGTVSAAASALQGTAAIMSETASGTADRSRRVASAAETAAGNVNTAASAAEELGSSVQEIGRQVSSSAALTQSAVEEADATAHLVQDLSGAASQIGDVVTMITTIAEQTNLLALNATIEAARAGEAGRGFAVVAAEVKELAGQTARATEEISGHIARIQGSTGDAVSAIGRIGGRIQEIRSVTTLIAAAVEQQGAATQEIVRNVAQAAQGAGEVTGTITDVAGAAKETGAAADQVLTAASELTQHSEQLGREVTRFLATVRAA</sequence>
<evidence type="ECO:0000256" key="2">
    <source>
        <dbReference type="ARBA" id="ARBA00029447"/>
    </source>
</evidence>
<dbReference type="SMART" id="SM00283">
    <property type="entry name" value="MA"/>
    <property type="match status" value="1"/>
</dbReference>
<dbReference type="PANTHER" id="PTHR32089">
    <property type="entry name" value="METHYL-ACCEPTING CHEMOTAXIS PROTEIN MCPB"/>
    <property type="match status" value="1"/>
</dbReference>
<keyword evidence="4" id="KW-1133">Transmembrane helix</keyword>
<dbReference type="InterPro" id="IPR004089">
    <property type="entry name" value="MCPsignal_dom"/>
</dbReference>
<dbReference type="OrthoDB" id="3378718at2"/>
<evidence type="ECO:0000313" key="7">
    <source>
        <dbReference type="EMBL" id="SDN59634.1"/>
    </source>
</evidence>
<dbReference type="InterPro" id="IPR004090">
    <property type="entry name" value="Chemotax_Me-accpt_rcpt"/>
</dbReference>
<dbReference type="Proteomes" id="UP000198704">
    <property type="component" value="Unassembled WGS sequence"/>
</dbReference>
<evidence type="ECO:0000256" key="3">
    <source>
        <dbReference type="PROSITE-ProRule" id="PRU00284"/>
    </source>
</evidence>
<keyword evidence="8" id="KW-1185">Reference proteome</keyword>
<dbReference type="GO" id="GO:0016020">
    <property type="term" value="C:membrane"/>
    <property type="evidence" value="ECO:0007669"/>
    <property type="project" value="InterPro"/>
</dbReference>
<dbReference type="Gene3D" id="1.10.287.950">
    <property type="entry name" value="Methyl-accepting chemotaxis protein"/>
    <property type="match status" value="1"/>
</dbReference>
<dbReference type="GO" id="GO:0004888">
    <property type="term" value="F:transmembrane signaling receptor activity"/>
    <property type="evidence" value="ECO:0007669"/>
    <property type="project" value="InterPro"/>
</dbReference>
<comment type="similarity">
    <text evidence="2">Belongs to the methyl-accepting chemotaxis (MCP) protein family.</text>
</comment>
<evidence type="ECO:0000256" key="1">
    <source>
        <dbReference type="ARBA" id="ARBA00023224"/>
    </source>
</evidence>
<dbReference type="EMBL" id="FNHS01000009">
    <property type="protein sequence ID" value="SDN59634.1"/>
    <property type="molecule type" value="Genomic_DNA"/>
</dbReference>
<organism evidence="7 8">
    <name type="scientific">Methylobacterium phyllostachyos</name>
    <dbReference type="NCBI Taxonomy" id="582672"/>
    <lineage>
        <taxon>Bacteria</taxon>
        <taxon>Pseudomonadati</taxon>
        <taxon>Pseudomonadota</taxon>
        <taxon>Alphaproteobacteria</taxon>
        <taxon>Hyphomicrobiales</taxon>
        <taxon>Methylobacteriaceae</taxon>
        <taxon>Methylobacterium</taxon>
    </lineage>
</organism>
<dbReference type="Pfam" id="PF00672">
    <property type="entry name" value="HAMP"/>
    <property type="match status" value="1"/>
</dbReference>
<keyword evidence="4" id="KW-0812">Transmembrane</keyword>
<dbReference type="PANTHER" id="PTHR32089:SF112">
    <property type="entry name" value="LYSOZYME-LIKE PROTEIN-RELATED"/>
    <property type="match status" value="1"/>
</dbReference>
<dbReference type="GO" id="GO:0007165">
    <property type="term" value="P:signal transduction"/>
    <property type="evidence" value="ECO:0007669"/>
    <property type="project" value="UniProtKB-KW"/>
</dbReference>
<dbReference type="Pfam" id="PF12729">
    <property type="entry name" value="4HB_MCP_1"/>
    <property type="match status" value="1"/>
</dbReference>
<dbReference type="PROSITE" id="PS50111">
    <property type="entry name" value="CHEMOTAXIS_TRANSDUC_2"/>
    <property type="match status" value="1"/>
</dbReference>
<name>A0A1H0CP43_9HYPH</name>
<dbReference type="PRINTS" id="PR00260">
    <property type="entry name" value="CHEMTRNSDUCR"/>
</dbReference>
<dbReference type="Pfam" id="PF00015">
    <property type="entry name" value="MCPsignal"/>
    <property type="match status" value="1"/>
</dbReference>
<dbReference type="CDD" id="cd06225">
    <property type="entry name" value="HAMP"/>
    <property type="match status" value="1"/>
</dbReference>
<dbReference type="InterPro" id="IPR003660">
    <property type="entry name" value="HAMP_dom"/>
</dbReference>
<gene>
    <name evidence="7" type="ORF">SAMN05216360_109232</name>
</gene>
<dbReference type="RefSeq" id="WP_091717435.1">
    <property type="nucleotide sequence ID" value="NZ_FNHS01000009.1"/>
</dbReference>
<accession>A0A1H0CP43</accession>
<keyword evidence="1 3" id="KW-0807">Transducer</keyword>
<dbReference type="SMART" id="SM00304">
    <property type="entry name" value="HAMP"/>
    <property type="match status" value="1"/>
</dbReference>
<dbReference type="PROSITE" id="PS50885">
    <property type="entry name" value="HAMP"/>
    <property type="match status" value="1"/>
</dbReference>